<protein>
    <recommendedName>
        <fullName evidence="3">MADS-box transcription factor</fullName>
    </recommendedName>
</protein>
<feature type="non-terminal residue" evidence="1">
    <location>
        <position position="1"/>
    </location>
</feature>
<accession>A0AAW2C3N3</accession>
<dbReference type="Proteomes" id="UP001459277">
    <property type="component" value="Unassembled WGS sequence"/>
</dbReference>
<evidence type="ECO:0000313" key="1">
    <source>
        <dbReference type="EMBL" id="KAK9991739.1"/>
    </source>
</evidence>
<gene>
    <name evidence="1" type="ORF">SO802_026724</name>
</gene>
<evidence type="ECO:0008006" key="3">
    <source>
        <dbReference type="Google" id="ProtNLM"/>
    </source>
</evidence>
<comment type="caution">
    <text evidence="1">The sequence shown here is derived from an EMBL/GenBank/DDBJ whole genome shotgun (WGS) entry which is preliminary data.</text>
</comment>
<name>A0AAW2C3N3_9ROSI</name>
<dbReference type="EMBL" id="JAZDWU010000009">
    <property type="protein sequence ID" value="KAK9991739.1"/>
    <property type="molecule type" value="Genomic_DNA"/>
</dbReference>
<sequence length="64" mass="7334">KRQRSSELQEIQAQSHKKRAKSHCSFGFLLARENQGTFFVVGTGEMHGGVDVWWAQSILFLNQK</sequence>
<keyword evidence="2" id="KW-1185">Reference proteome</keyword>
<dbReference type="AlphaFoldDB" id="A0AAW2C3N3"/>
<evidence type="ECO:0000313" key="2">
    <source>
        <dbReference type="Proteomes" id="UP001459277"/>
    </source>
</evidence>
<organism evidence="1 2">
    <name type="scientific">Lithocarpus litseifolius</name>
    <dbReference type="NCBI Taxonomy" id="425828"/>
    <lineage>
        <taxon>Eukaryota</taxon>
        <taxon>Viridiplantae</taxon>
        <taxon>Streptophyta</taxon>
        <taxon>Embryophyta</taxon>
        <taxon>Tracheophyta</taxon>
        <taxon>Spermatophyta</taxon>
        <taxon>Magnoliopsida</taxon>
        <taxon>eudicotyledons</taxon>
        <taxon>Gunneridae</taxon>
        <taxon>Pentapetalae</taxon>
        <taxon>rosids</taxon>
        <taxon>fabids</taxon>
        <taxon>Fagales</taxon>
        <taxon>Fagaceae</taxon>
        <taxon>Lithocarpus</taxon>
    </lineage>
</organism>
<reference evidence="1 2" key="1">
    <citation type="submission" date="2024-01" db="EMBL/GenBank/DDBJ databases">
        <title>A telomere-to-telomere, gap-free genome of sweet tea (Lithocarpus litseifolius).</title>
        <authorList>
            <person name="Zhou J."/>
        </authorList>
    </citation>
    <scope>NUCLEOTIDE SEQUENCE [LARGE SCALE GENOMIC DNA]</scope>
    <source>
        <strain evidence="1">Zhou-2022a</strain>
        <tissue evidence="1">Leaf</tissue>
    </source>
</reference>
<feature type="non-terminal residue" evidence="1">
    <location>
        <position position="64"/>
    </location>
</feature>
<proteinExistence type="predicted"/>